<feature type="disulfide bond" evidence="14">
    <location>
        <begin position="233"/>
        <end position="251"/>
    </location>
</feature>
<comment type="caution">
    <text evidence="19">The sequence shown here is derived from an EMBL/GenBank/DDBJ whole genome shotgun (WGS) entry which is preliminary data.</text>
</comment>
<evidence type="ECO:0000256" key="5">
    <source>
        <dbReference type="ARBA" id="ARBA00022692"/>
    </source>
</evidence>
<dbReference type="GO" id="GO:0006898">
    <property type="term" value="P:receptor-mediated endocytosis"/>
    <property type="evidence" value="ECO:0007669"/>
    <property type="project" value="TreeGrafter"/>
</dbReference>
<keyword evidence="10 13" id="KW-1015">Disulfide bond</keyword>
<keyword evidence="5 17" id="KW-0812">Transmembrane</keyword>
<evidence type="ECO:0000256" key="1">
    <source>
        <dbReference type="ARBA" id="ARBA00004251"/>
    </source>
</evidence>
<dbReference type="FunFam" id="2.10.25.10:FF:000009">
    <property type="entry name" value="Low-density lipoprotein receptor isoform 1"/>
    <property type="match status" value="1"/>
</dbReference>
<feature type="disulfide bond" evidence="14">
    <location>
        <begin position="1095"/>
        <end position="1110"/>
    </location>
</feature>
<feature type="disulfide bond" evidence="14">
    <location>
        <begin position="443"/>
        <end position="461"/>
    </location>
</feature>
<evidence type="ECO:0000256" key="2">
    <source>
        <dbReference type="ARBA" id="ARBA00022475"/>
    </source>
</evidence>
<feature type="disulfide bond" evidence="14">
    <location>
        <begin position="1017"/>
        <end position="1032"/>
    </location>
</feature>
<dbReference type="PROSITE" id="PS01187">
    <property type="entry name" value="EGF_CA"/>
    <property type="match status" value="2"/>
</dbReference>
<feature type="disulfide bond" evidence="14">
    <location>
        <begin position="352"/>
        <end position="364"/>
    </location>
</feature>
<dbReference type="InterPro" id="IPR000033">
    <property type="entry name" value="LDLR_classB_rpt"/>
</dbReference>
<dbReference type="PROSITE" id="PS50068">
    <property type="entry name" value="LDLRA_2"/>
    <property type="match status" value="20"/>
</dbReference>
<dbReference type="InterPro" id="IPR051221">
    <property type="entry name" value="LDLR-related"/>
</dbReference>
<keyword evidence="2" id="KW-1003">Cell membrane</keyword>
<feature type="disulfide bond" evidence="14">
    <location>
        <begin position="883"/>
        <end position="901"/>
    </location>
</feature>
<evidence type="ECO:0000256" key="12">
    <source>
        <dbReference type="ARBA" id="ARBA00023180"/>
    </source>
</evidence>
<feature type="disulfide bond" evidence="14">
    <location>
        <begin position="205"/>
        <end position="220"/>
    </location>
</feature>
<feature type="disulfide bond" evidence="14">
    <location>
        <begin position="520"/>
        <end position="532"/>
    </location>
</feature>
<feature type="disulfide bond" evidence="14">
    <location>
        <begin position="1248"/>
        <end position="1266"/>
    </location>
</feature>
<feature type="disulfide bond" evidence="14">
    <location>
        <begin position="484"/>
        <end position="502"/>
    </location>
</feature>
<dbReference type="PROSITE" id="PS00010">
    <property type="entry name" value="ASX_HYDROXYL"/>
    <property type="match status" value="1"/>
</dbReference>
<feature type="disulfide bond" evidence="14">
    <location>
        <begin position="922"/>
        <end position="940"/>
    </location>
</feature>
<dbReference type="SMART" id="SM00179">
    <property type="entry name" value="EGF_CA"/>
    <property type="match status" value="4"/>
</dbReference>
<feature type="disulfide bond" evidence="14">
    <location>
        <begin position="436"/>
        <end position="448"/>
    </location>
</feature>
<feature type="disulfide bond" evidence="14">
    <location>
        <begin position="1115"/>
        <end position="1127"/>
    </location>
</feature>
<dbReference type="Gene3D" id="2.120.10.30">
    <property type="entry name" value="TolB, C-terminal domain"/>
    <property type="match status" value="3"/>
</dbReference>
<protein>
    <recommendedName>
        <fullName evidence="18">EGF-like domain-containing protein</fullName>
    </recommendedName>
</protein>
<feature type="disulfide bond" evidence="14">
    <location>
        <begin position="310"/>
        <end position="322"/>
    </location>
</feature>
<keyword evidence="20" id="KW-1185">Reference proteome</keyword>
<dbReference type="Gene3D" id="4.10.400.10">
    <property type="entry name" value="Low-density Lipoprotein Receptor"/>
    <property type="match status" value="20"/>
</dbReference>
<feature type="transmembrane region" description="Helical" evidence="17">
    <location>
        <begin position="1692"/>
        <end position="1717"/>
    </location>
</feature>
<dbReference type="PROSITE" id="PS51120">
    <property type="entry name" value="LDLRB"/>
    <property type="match status" value="2"/>
</dbReference>
<dbReference type="Pfam" id="PF07645">
    <property type="entry name" value="EGF_CA"/>
    <property type="match status" value="3"/>
</dbReference>
<evidence type="ECO:0000256" key="6">
    <source>
        <dbReference type="ARBA" id="ARBA00022729"/>
    </source>
</evidence>
<feature type="disulfide bond" evidence="14">
    <location>
        <begin position="956"/>
        <end position="968"/>
    </location>
</feature>
<feature type="domain" description="EGF-like" evidence="18">
    <location>
        <begin position="1652"/>
        <end position="1682"/>
    </location>
</feature>
<evidence type="ECO:0000256" key="11">
    <source>
        <dbReference type="ARBA" id="ARBA00023170"/>
    </source>
</evidence>
<dbReference type="CDD" id="cd00054">
    <property type="entry name" value="EGF_CA"/>
    <property type="match status" value="1"/>
</dbReference>
<dbReference type="PRINTS" id="PR00261">
    <property type="entry name" value="LDLRECEPTOR"/>
</dbReference>
<dbReference type="PROSITE" id="PS01209">
    <property type="entry name" value="LDLRA_1"/>
    <property type="match status" value="10"/>
</dbReference>
<evidence type="ECO:0000313" key="19">
    <source>
        <dbReference type="EMBL" id="PIK47251.1"/>
    </source>
</evidence>
<dbReference type="PANTHER" id="PTHR22722:SF14">
    <property type="entry name" value="MEGALIN, ISOFORM A"/>
    <property type="match status" value="1"/>
</dbReference>
<dbReference type="SMART" id="SM00135">
    <property type="entry name" value="LY"/>
    <property type="match status" value="6"/>
</dbReference>
<dbReference type="InterPro" id="IPR036055">
    <property type="entry name" value="LDL_receptor-like_sf"/>
</dbReference>
<gene>
    <name evidence="19" type="ORF">BSL78_15899</name>
</gene>
<dbReference type="Proteomes" id="UP000230750">
    <property type="component" value="Unassembled WGS sequence"/>
</dbReference>
<dbReference type="GO" id="GO:0043235">
    <property type="term" value="C:receptor complex"/>
    <property type="evidence" value="ECO:0007669"/>
    <property type="project" value="TreeGrafter"/>
</dbReference>
<feature type="disulfide bond" evidence="14">
    <location>
        <begin position="1166"/>
        <end position="1184"/>
    </location>
</feature>
<dbReference type="PANTHER" id="PTHR22722">
    <property type="entry name" value="LOW-DENSITY LIPOPROTEIN RECEPTOR-RELATED PROTEIN 2-RELATED"/>
    <property type="match status" value="1"/>
</dbReference>
<feature type="repeat" description="LDL-receptor class B" evidence="15">
    <location>
        <begin position="1406"/>
        <end position="1454"/>
    </location>
</feature>
<feature type="disulfide bond" evidence="14">
    <location>
        <begin position="895"/>
        <end position="910"/>
    </location>
</feature>
<feature type="disulfide bond" evidence="14">
    <location>
        <begin position="193"/>
        <end position="211"/>
    </location>
</feature>
<sequence>MRLSKYEVQSSISDGFIVRTKLSRVDFDGNNREVISESFAAVQLAVTGNTLFAMQNTGYRFSIVRMDKDTGGAFDVVVSVSARALALGVYEGETETCDEVSVCEVSNGGCSHNCTRGPNNVAECTCPRNLRLVNRKRQCVAVPSCASDQFTCANGNCIPMDFACDIDDDCGDMSDENEIYCFDHSCDETEYTCGNGRCIHPAWLCDYDNDCRDLSDEVGCPYPTCSPEADFTCSNSRCISKEHVCDGTNHCLDETASDEVDCVDPEPCPLDWNRCPFNNLCIHRTYICDGDNDCLDESDENPLYCALQPCDPPNWRCTGGRCIPGTWYCDGDDDCGDGSDEPEVCGTDSFTCVPGYFTCNNNRCIPEIWICDTDDDCGDGSDEDRNCDEHTCQEGYFTCTRNRPGRSRCIPEEWVCDGDSDCENAEDEDECARVSCSENQFACDNGICIREEWECDHDNDCGDTSDEYPSCVYPDCDDATEFSCGNGRCIALSWKCDGDDDCRDGTDEADDICNTAPPTCPSGNFRCSSGECIDYQLVCNKMNDCPDESDESHCNVDECLLLNSNQCESGCVNTLTSYYCTCEDGNVLNPDQKTCRDIDECNETPWVCSQICENLPGSYICKCAAGYQRLRDGSSCKHTADDEEKLLFSNRYYVRQLSVDGSQYDLISDGFRNAIALDYDLQDGNIFVIDTSLSLSRMKLDGSEKEVILSDYMVGAEGIAVDWVGRKLYIINRQRQVLEVTELDGSFRKTMIYQGLFTKSCGSEPKKRCYDEICFAHLLDLPNPCGDNNGGCSHLCLIGLNGNSSTCACPDNFILQSDGITCFPNCSVQEFVALTTPNAFHSTGSATAQKIAPMALMNQIVVESLFDLFFPAVRTCDRRQFQCDNLNCTTSIRLCNGVDDCGDNSDEAHCDSTICKLWEFRCGTGKCISHQAVCNQRKDCPDNSDEDLAVCQARECSAGYFKCDNHNCIPNSWVCDLDDDCGDGSDEIHRDCQSRTCEAGWFHCRSNYRCIPSWALCDGRDNCRDNSDEDNCEAVTCGSGEFRCDNHRCIPVRWHCDFEDDCGDNSDEQQCVYRDCSESEFQCSNKQCISTRWVCDQSEDCLGGEDEMDCESHSCLDEQFQCASGHCISNDYACDGDLDCSDFSDEKDCPTRFPGGGYCYVTEFTCQNTVCLPLHYRCDGVDDCGDYSDENLQTCSTTNCDTEQNFHCDNQKCIPLWLTCDGIDDCQDASDENTHGLCTPPPCDEFTCENRECIPNIYACDAYDDCGDMSDEQGCTLQGSCATNPCHQLCTDAASGSGFVCSCLQGYKINHDTGFCEDIDECIQENACVQECHNYKGGYTCTCIEGYEDHEANDGLGCKTSDEVEPQLLFGDGTELRYFDRKINSYNDVVFGEGKIQSLDFMTHTGAVYWTDSSLKVIKRVRLPFLGDGQGTAEVVVSNRVLDQPTGIAIDWLGGVMYWTQTGDNARIGTAWMDGSKPRTIAQEILEPTGLAIDYSRNDSVYFCDRKHNKIEVMNWDGSGRKSVYQGEQLKNPFQLEVFETWLYWSTKSPNAPEYSSIMKMNKLGKGIPVLALGNLIHPTGVKLYHKLRYDVGEYNPCAGTYCSHLCLMTPAKDGSRPLRGYTCACPEGDQFEPGSNTKCQGAVVEPRTLPPINSCSCNNGGICLIDGSCQCTVGWSGPDCSSNAEKQRGSAGAAVGVTFAVLIMLALVIVAVFFVLKNLKERKEDEIPVTYREGTNVDLPLGTTEEPANGHKETNGGNFENPMYGLQTTELHAVGNEEAGPLPEKTGLPPDVVQESPIPLKGEEVVVNLPRDEENPPADYRSVAFMPTEEEGDTNVLVTRDEM</sequence>
<evidence type="ECO:0000256" key="14">
    <source>
        <dbReference type="PROSITE-ProRule" id="PRU00124"/>
    </source>
</evidence>
<dbReference type="GO" id="GO:0005509">
    <property type="term" value="F:calcium ion binding"/>
    <property type="evidence" value="ECO:0007669"/>
    <property type="project" value="InterPro"/>
</dbReference>
<feature type="disulfide bond" evidence="14">
    <location>
        <begin position="152"/>
        <end position="170"/>
    </location>
</feature>
<evidence type="ECO:0000256" key="9">
    <source>
        <dbReference type="ARBA" id="ARBA00023136"/>
    </source>
</evidence>
<keyword evidence="3 13" id="KW-0245">EGF-like domain</keyword>
<evidence type="ECO:0000256" key="17">
    <source>
        <dbReference type="SAM" id="Phobius"/>
    </source>
</evidence>
<evidence type="ECO:0000256" key="8">
    <source>
        <dbReference type="ARBA" id="ARBA00022989"/>
    </source>
</evidence>
<dbReference type="PROSITE" id="PS00022">
    <property type="entry name" value="EGF_1"/>
    <property type="match status" value="1"/>
</dbReference>
<dbReference type="InterPro" id="IPR018097">
    <property type="entry name" value="EGF_Ca-bd_CS"/>
</dbReference>
<dbReference type="PROSITE" id="PS01186">
    <property type="entry name" value="EGF_2"/>
    <property type="match status" value="3"/>
</dbReference>
<evidence type="ECO:0000256" key="15">
    <source>
        <dbReference type="PROSITE-ProRule" id="PRU00461"/>
    </source>
</evidence>
<dbReference type="InterPro" id="IPR000152">
    <property type="entry name" value="EGF-type_Asp/Asn_hydroxyl_site"/>
</dbReference>
<evidence type="ECO:0000256" key="4">
    <source>
        <dbReference type="ARBA" id="ARBA00022583"/>
    </source>
</evidence>
<evidence type="ECO:0000256" key="16">
    <source>
        <dbReference type="SAM" id="MobiDB-lite"/>
    </source>
</evidence>
<feature type="disulfide bond" evidence="13">
    <location>
        <begin position="1322"/>
        <end position="1332"/>
    </location>
</feature>
<keyword evidence="12" id="KW-0325">Glycoprotein</keyword>
<feature type="disulfide bond" evidence="14">
    <location>
        <begin position="876"/>
        <end position="888"/>
    </location>
</feature>
<dbReference type="SMART" id="SM00181">
    <property type="entry name" value="EGF"/>
    <property type="match status" value="10"/>
</dbReference>
<feature type="disulfide bond" evidence="14">
    <location>
        <begin position="963"/>
        <end position="981"/>
    </location>
</feature>
<feature type="disulfide bond" evidence="14">
    <location>
        <begin position="317"/>
        <end position="335"/>
    </location>
</feature>
<evidence type="ECO:0000256" key="3">
    <source>
        <dbReference type="ARBA" id="ARBA00022536"/>
    </source>
</evidence>
<feature type="disulfide bond" evidence="13">
    <location>
        <begin position="1672"/>
        <end position="1681"/>
    </location>
</feature>
<name>A0A2G8KGX4_STIJA</name>
<dbReference type="Gene3D" id="2.10.25.10">
    <property type="entry name" value="Laminin"/>
    <property type="match status" value="5"/>
</dbReference>
<feature type="disulfide bond" evidence="14">
    <location>
        <begin position="1083"/>
        <end position="1101"/>
    </location>
</feature>
<feature type="disulfide bond" evidence="14">
    <location>
        <begin position="1208"/>
        <end position="1226"/>
    </location>
</feature>
<feature type="disulfide bond" evidence="14">
    <location>
        <begin position="1037"/>
        <end position="1049"/>
    </location>
</feature>
<feature type="disulfide bond" evidence="14">
    <location>
        <begin position="1044"/>
        <end position="1062"/>
    </location>
</feature>
<dbReference type="SUPFAM" id="SSF57424">
    <property type="entry name" value="LDL receptor-like module"/>
    <property type="match status" value="20"/>
</dbReference>
<dbReference type="SUPFAM" id="SSF57196">
    <property type="entry name" value="EGF/Laminin"/>
    <property type="match status" value="6"/>
</dbReference>
<dbReference type="InterPro" id="IPR002172">
    <property type="entry name" value="LDrepeatLR_classA_rpt"/>
</dbReference>
<organism evidence="19 20">
    <name type="scientific">Stichopus japonicus</name>
    <name type="common">Sea cucumber</name>
    <dbReference type="NCBI Taxonomy" id="307972"/>
    <lineage>
        <taxon>Eukaryota</taxon>
        <taxon>Metazoa</taxon>
        <taxon>Echinodermata</taxon>
        <taxon>Eleutherozoa</taxon>
        <taxon>Echinozoa</taxon>
        <taxon>Holothuroidea</taxon>
        <taxon>Aspidochirotacea</taxon>
        <taxon>Aspidochirotida</taxon>
        <taxon>Stichopodidae</taxon>
        <taxon>Apostichopus</taxon>
    </lineage>
</organism>
<feature type="disulfide bond" evidence="14">
    <location>
        <begin position="1076"/>
        <end position="1088"/>
    </location>
</feature>
<keyword evidence="6" id="KW-0732">Signal</keyword>
<comment type="caution">
    <text evidence="13">Lacks conserved residue(s) required for the propagation of feature annotation.</text>
</comment>
<proteinExistence type="predicted"/>
<evidence type="ECO:0000259" key="18">
    <source>
        <dbReference type="PROSITE" id="PS50026"/>
    </source>
</evidence>
<feature type="disulfide bond" evidence="14">
    <location>
        <begin position="145"/>
        <end position="157"/>
    </location>
</feature>
<dbReference type="InterPro" id="IPR011042">
    <property type="entry name" value="6-blade_b-propeller_TolB-like"/>
</dbReference>
<comment type="subcellular location">
    <subcellularLocation>
        <location evidence="1">Cell membrane</location>
        <topology evidence="1">Single-pass type I membrane protein</topology>
    </subcellularLocation>
</comment>
<feature type="disulfide bond" evidence="14">
    <location>
        <begin position="1056"/>
        <end position="1071"/>
    </location>
</feature>
<feature type="disulfide bond" evidence="14">
    <location>
        <begin position="915"/>
        <end position="927"/>
    </location>
</feature>
<feature type="disulfide bond" evidence="14">
    <location>
        <begin position="186"/>
        <end position="198"/>
    </location>
</feature>
<dbReference type="Pfam" id="PF14670">
    <property type="entry name" value="FXa_inhibition"/>
    <property type="match status" value="1"/>
</dbReference>
<dbReference type="InterPro" id="IPR023415">
    <property type="entry name" value="LDLR_class-A_CS"/>
</dbReference>
<feature type="region of interest" description="Disordered" evidence="16">
    <location>
        <begin position="1739"/>
        <end position="1761"/>
    </location>
</feature>
<feature type="disulfide bond" evidence="14">
    <location>
        <begin position="527"/>
        <end position="545"/>
    </location>
</feature>
<dbReference type="STRING" id="307972.A0A2G8KGX4"/>
<dbReference type="GO" id="GO:0042562">
    <property type="term" value="F:hormone binding"/>
    <property type="evidence" value="ECO:0007669"/>
    <property type="project" value="TreeGrafter"/>
</dbReference>
<dbReference type="OrthoDB" id="21182at2759"/>
<keyword evidence="9 17" id="KW-0472">Membrane</keyword>
<accession>A0A2G8KGX4</accession>
<dbReference type="EMBL" id="MRZV01000593">
    <property type="protein sequence ID" value="PIK47251.1"/>
    <property type="molecule type" value="Genomic_DNA"/>
</dbReference>
<dbReference type="InterPro" id="IPR001881">
    <property type="entry name" value="EGF-like_Ca-bd_dom"/>
</dbReference>
<feature type="disulfide bond" evidence="14">
    <location>
        <begin position="1260"/>
        <end position="1275"/>
    </location>
</feature>
<feature type="disulfide bond" evidence="14">
    <location>
        <begin position="1134"/>
        <end position="1149"/>
    </location>
</feature>
<keyword evidence="4" id="KW-0254">Endocytosis</keyword>
<feature type="region of interest" description="Disordered" evidence="16">
    <location>
        <begin position="1781"/>
        <end position="1801"/>
    </location>
</feature>
<dbReference type="InterPro" id="IPR049883">
    <property type="entry name" value="NOTCH1_EGF-like"/>
</dbReference>
<dbReference type="SMART" id="SM00192">
    <property type="entry name" value="LDLa"/>
    <property type="match status" value="20"/>
</dbReference>
<evidence type="ECO:0000256" key="13">
    <source>
        <dbReference type="PROSITE-ProRule" id="PRU00076"/>
    </source>
</evidence>
<feature type="domain" description="EGF-like" evidence="18">
    <location>
        <begin position="1318"/>
        <end position="1353"/>
    </location>
</feature>
<dbReference type="Pfam" id="PF00057">
    <property type="entry name" value="Ldl_recept_a"/>
    <property type="match status" value="20"/>
</dbReference>
<dbReference type="InterPro" id="IPR000742">
    <property type="entry name" value="EGF"/>
</dbReference>
<keyword evidence="8 17" id="KW-1133">Transmembrane helix</keyword>
<keyword evidence="7" id="KW-0677">Repeat</keyword>
<dbReference type="GO" id="GO:0016324">
    <property type="term" value="C:apical plasma membrane"/>
    <property type="evidence" value="ECO:0007669"/>
    <property type="project" value="TreeGrafter"/>
</dbReference>
<evidence type="ECO:0000313" key="20">
    <source>
        <dbReference type="Proteomes" id="UP000230750"/>
    </source>
</evidence>
<feature type="disulfide bond" evidence="14">
    <location>
        <begin position="539"/>
        <end position="554"/>
    </location>
</feature>
<dbReference type="PROSITE" id="PS50026">
    <property type="entry name" value="EGF_3"/>
    <property type="match status" value="2"/>
</dbReference>
<feature type="disulfide bond" evidence="14">
    <location>
        <begin position="1122"/>
        <end position="1140"/>
    </location>
</feature>
<feature type="disulfide bond" evidence="14">
    <location>
        <begin position="416"/>
        <end position="431"/>
    </location>
</feature>
<feature type="disulfide bond" evidence="14">
    <location>
        <begin position="359"/>
        <end position="377"/>
    </location>
</feature>
<evidence type="ECO:0000256" key="7">
    <source>
        <dbReference type="ARBA" id="ARBA00022737"/>
    </source>
</evidence>
<keyword evidence="11" id="KW-0675">Receptor</keyword>
<reference evidence="19 20" key="1">
    <citation type="journal article" date="2017" name="PLoS Biol.">
        <title>The sea cucumber genome provides insights into morphological evolution and visceral regeneration.</title>
        <authorList>
            <person name="Zhang X."/>
            <person name="Sun L."/>
            <person name="Yuan J."/>
            <person name="Sun Y."/>
            <person name="Gao Y."/>
            <person name="Zhang L."/>
            <person name="Li S."/>
            <person name="Dai H."/>
            <person name="Hamel J.F."/>
            <person name="Liu C."/>
            <person name="Yu Y."/>
            <person name="Liu S."/>
            <person name="Lin W."/>
            <person name="Guo K."/>
            <person name="Jin S."/>
            <person name="Xu P."/>
            <person name="Storey K.B."/>
            <person name="Huan P."/>
            <person name="Zhang T."/>
            <person name="Zhou Y."/>
            <person name="Zhang J."/>
            <person name="Lin C."/>
            <person name="Li X."/>
            <person name="Xing L."/>
            <person name="Huo D."/>
            <person name="Sun M."/>
            <person name="Wang L."/>
            <person name="Mercier A."/>
            <person name="Li F."/>
            <person name="Yang H."/>
            <person name="Xiang J."/>
        </authorList>
    </citation>
    <scope>NUCLEOTIDE SEQUENCE [LARGE SCALE GENOMIC DNA]</scope>
    <source>
        <strain evidence="19">Shaxun</strain>
        <tissue evidence="19">Muscle</tissue>
    </source>
</reference>
<dbReference type="FunFam" id="4.10.400.10:FF:000034">
    <property type="entry name" value="Low-density lipoprotein receptor-related protein 2"/>
    <property type="match status" value="2"/>
</dbReference>
<dbReference type="SUPFAM" id="SSF63825">
    <property type="entry name" value="YWTD domain"/>
    <property type="match status" value="2"/>
</dbReference>
<feature type="disulfide bond" evidence="14">
    <location>
        <begin position="1159"/>
        <end position="1171"/>
    </location>
</feature>
<dbReference type="CDD" id="cd00112">
    <property type="entry name" value="LDLa"/>
    <property type="match status" value="16"/>
</dbReference>
<evidence type="ECO:0000256" key="10">
    <source>
        <dbReference type="ARBA" id="ARBA00023157"/>
    </source>
</evidence>
<dbReference type="FunFam" id="4.10.400.10:FF:000011">
    <property type="entry name" value="Low-density lipoprotein receptor-related protein 1"/>
    <property type="match status" value="1"/>
</dbReference>
<feature type="repeat" description="LDL-receptor class B" evidence="15">
    <location>
        <begin position="1455"/>
        <end position="1497"/>
    </location>
</feature>